<sequence length="104" mass="12047">MSTTNTNSKPTEIKREEFRKYLEHAGVMDALTNVLLSLYAEQERPDDALEYMRKYFAAMNINRTDSSCEVETLKRELYEARLQVAELKEKLGKYESAVKSESEA</sequence>
<dbReference type="EMBL" id="CM056742">
    <property type="protein sequence ID" value="KAJ8678678.1"/>
    <property type="molecule type" value="Genomic_DNA"/>
</dbReference>
<comment type="caution">
    <text evidence="1">The sequence shown here is derived from an EMBL/GenBank/DDBJ whole genome shotgun (WGS) entry which is preliminary data.</text>
</comment>
<keyword evidence="2" id="KW-1185">Reference proteome</keyword>
<evidence type="ECO:0000313" key="2">
    <source>
        <dbReference type="Proteomes" id="UP001239111"/>
    </source>
</evidence>
<gene>
    <name evidence="1" type="ORF">QAD02_014465</name>
</gene>
<accession>A0ACC2P6E8</accession>
<name>A0ACC2P6E8_9HYME</name>
<proteinExistence type="predicted"/>
<evidence type="ECO:0000313" key="1">
    <source>
        <dbReference type="EMBL" id="KAJ8678678.1"/>
    </source>
</evidence>
<reference evidence="1" key="1">
    <citation type="submission" date="2023-04" db="EMBL/GenBank/DDBJ databases">
        <title>A chromosome-level genome assembly of the parasitoid wasp Eretmocerus hayati.</title>
        <authorList>
            <person name="Zhong Y."/>
            <person name="Liu S."/>
            <person name="Liu Y."/>
        </authorList>
    </citation>
    <scope>NUCLEOTIDE SEQUENCE</scope>
    <source>
        <strain evidence="1">ZJU_SS_LIU_2023</strain>
    </source>
</reference>
<dbReference type="Proteomes" id="UP001239111">
    <property type="component" value="Chromosome 2"/>
</dbReference>
<protein>
    <submittedName>
        <fullName evidence="1">Uncharacterized protein</fullName>
    </submittedName>
</protein>
<organism evidence="1 2">
    <name type="scientific">Eretmocerus hayati</name>
    <dbReference type="NCBI Taxonomy" id="131215"/>
    <lineage>
        <taxon>Eukaryota</taxon>
        <taxon>Metazoa</taxon>
        <taxon>Ecdysozoa</taxon>
        <taxon>Arthropoda</taxon>
        <taxon>Hexapoda</taxon>
        <taxon>Insecta</taxon>
        <taxon>Pterygota</taxon>
        <taxon>Neoptera</taxon>
        <taxon>Endopterygota</taxon>
        <taxon>Hymenoptera</taxon>
        <taxon>Apocrita</taxon>
        <taxon>Proctotrupomorpha</taxon>
        <taxon>Chalcidoidea</taxon>
        <taxon>Aphelinidae</taxon>
        <taxon>Aphelininae</taxon>
        <taxon>Eretmocerus</taxon>
    </lineage>
</organism>